<organism evidence="1 2">
    <name type="scientific">Solanum tuberosum</name>
    <name type="common">Potato</name>
    <dbReference type="NCBI Taxonomy" id="4113"/>
    <lineage>
        <taxon>Eukaryota</taxon>
        <taxon>Viridiplantae</taxon>
        <taxon>Streptophyta</taxon>
        <taxon>Embryophyta</taxon>
        <taxon>Tracheophyta</taxon>
        <taxon>Spermatophyta</taxon>
        <taxon>Magnoliopsida</taxon>
        <taxon>eudicotyledons</taxon>
        <taxon>Gunneridae</taxon>
        <taxon>Pentapetalae</taxon>
        <taxon>asterids</taxon>
        <taxon>lamiids</taxon>
        <taxon>Solanales</taxon>
        <taxon>Solanaceae</taxon>
        <taxon>Solanoideae</taxon>
        <taxon>Solaneae</taxon>
        <taxon>Solanum</taxon>
    </lineage>
</organism>
<protein>
    <submittedName>
        <fullName evidence="1">Uncharacterized protein</fullName>
    </submittedName>
</protein>
<dbReference type="HOGENOM" id="CLU_2727131_0_0_1"/>
<dbReference type="AlphaFoldDB" id="M1D8U2"/>
<accession>M1D8U2</accession>
<dbReference type="Gramene" id="PGSC0003DMT400085136">
    <property type="protein sequence ID" value="PGSC0003DMT400085136"/>
    <property type="gene ID" value="PGSC0003DMG400034707"/>
</dbReference>
<dbReference type="InParanoid" id="M1D8U2"/>
<dbReference type="PaxDb" id="4113-PGSC0003DMT400085136"/>
<evidence type="ECO:0000313" key="1">
    <source>
        <dbReference type="EnsemblPlants" id="PGSC0003DMT400085136"/>
    </source>
</evidence>
<reference evidence="1" key="2">
    <citation type="submission" date="2015-06" db="UniProtKB">
        <authorList>
            <consortium name="EnsemblPlants"/>
        </authorList>
    </citation>
    <scope>IDENTIFICATION</scope>
    <source>
        <strain evidence="1">DM1-3 516 R44</strain>
    </source>
</reference>
<proteinExistence type="predicted"/>
<evidence type="ECO:0000313" key="2">
    <source>
        <dbReference type="Proteomes" id="UP000011115"/>
    </source>
</evidence>
<name>M1D8U2_SOLTU</name>
<reference evidence="2" key="1">
    <citation type="journal article" date="2011" name="Nature">
        <title>Genome sequence and analysis of the tuber crop potato.</title>
        <authorList>
            <consortium name="The Potato Genome Sequencing Consortium"/>
        </authorList>
    </citation>
    <scope>NUCLEOTIDE SEQUENCE [LARGE SCALE GENOMIC DNA]</scope>
    <source>
        <strain evidence="2">cv. DM1-3 516 R44</strain>
    </source>
</reference>
<keyword evidence="2" id="KW-1185">Reference proteome</keyword>
<sequence>MNGHSFSGAVSAKLEVNWEFEEVRPGVVDSYKTLSDVLRLMVRAVVDSSLLLKTLGVASPSWCVLKSEDKTL</sequence>
<dbReference type="EnsemblPlants" id="PGSC0003DMT400085136">
    <property type="protein sequence ID" value="PGSC0003DMT400085136"/>
    <property type="gene ID" value="PGSC0003DMG400034707"/>
</dbReference>
<dbReference type="Proteomes" id="UP000011115">
    <property type="component" value="Unassembled WGS sequence"/>
</dbReference>